<feature type="compositionally biased region" description="Acidic residues" evidence="6">
    <location>
        <begin position="33"/>
        <end position="44"/>
    </location>
</feature>
<dbReference type="GO" id="GO:0046976">
    <property type="term" value="F:histone H3K27 methyltransferase activity"/>
    <property type="evidence" value="ECO:0007669"/>
    <property type="project" value="TreeGrafter"/>
</dbReference>
<dbReference type="InterPro" id="IPR026489">
    <property type="entry name" value="CXC_dom"/>
</dbReference>
<dbReference type="InterPro" id="IPR001214">
    <property type="entry name" value="SET_dom"/>
</dbReference>
<feature type="domain" description="CXC" evidence="8">
    <location>
        <begin position="659"/>
        <end position="761"/>
    </location>
</feature>
<proteinExistence type="predicted"/>
<feature type="domain" description="SET" evidence="7">
    <location>
        <begin position="760"/>
        <end position="890"/>
    </location>
</feature>
<evidence type="ECO:0000259" key="7">
    <source>
        <dbReference type="PROSITE" id="PS50280"/>
    </source>
</evidence>
<evidence type="ECO:0000259" key="8">
    <source>
        <dbReference type="PROSITE" id="PS51633"/>
    </source>
</evidence>
<evidence type="ECO:0000256" key="5">
    <source>
        <dbReference type="ARBA" id="ARBA00023163"/>
    </source>
</evidence>
<keyword evidence="5" id="KW-0804">Transcription</keyword>
<keyword evidence="2" id="KW-0808">Transferase</keyword>
<gene>
    <name evidence="9" type="ORF">BMF94_1765</name>
</gene>
<keyword evidence="3" id="KW-0949">S-adenosyl-L-methionine</keyword>
<dbReference type="OrthoDB" id="6141102at2759"/>
<dbReference type="Pfam" id="PF00856">
    <property type="entry name" value="SET"/>
    <property type="match status" value="1"/>
</dbReference>
<dbReference type="STRING" id="741276.A0A2S5BED7"/>
<dbReference type="EMBL" id="PJQD01000019">
    <property type="protein sequence ID" value="POY75135.1"/>
    <property type="molecule type" value="Genomic_DNA"/>
</dbReference>
<dbReference type="PROSITE" id="PS51633">
    <property type="entry name" value="CXC"/>
    <property type="match status" value="1"/>
</dbReference>
<keyword evidence="10" id="KW-1185">Reference proteome</keyword>
<dbReference type="Gene3D" id="2.170.270.10">
    <property type="entry name" value="SET domain"/>
    <property type="match status" value="1"/>
</dbReference>
<reference evidence="9 10" key="1">
    <citation type="journal article" date="2018" name="Front. Microbiol.">
        <title>Prospects for Fungal Bioremediation of Acidic Radioactive Waste Sites: Characterization and Genome Sequence of Rhodotorula taiwanensis MD1149.</title>
        <authorList>
            <person name="Tkavc R."/>
            <person name="Matrosova V.Y."/>
            <person name="Grichenko O.E."/>
            <person name="Gostincar C."/>
            <person name="Volpe R.P."/>
            <person name="Klimenkova P."/>
            <person name="Gaidamakova E.K."/>
            <person name="Zhou C.E."/>
            <person name="Stewart B.J."/>
            <person name="Lyman M.G."/>
            <person name="Malfatti S.A."/>
            <person name="Rubinfeld B."/>
            <person name="Courtot M."/>
            <person name="Singh J."/>
            <person name="Dalgard C.L."/>
            <person name="Hamilton T."/>
            <person name="Frey K.G."/>
            <person name="Gunde-Cimerman N."/>
            <person name="Dugan L."/>
            <person name="Daly M.J."/>
        </authorList>
    </citation>
    <scope>NUCLEOTIDE SEQUENCE [LARGE SCALE GENOMIC DNA]</scope>
    <source>
        <strain evidence="9 10">MD1149</strain>
    </source>
</reference>
<evidence type="ECO:0000256" key="4">
    <source>
        <dbReference type="ARBA" id="ARBA00023015"/>
    </source>
</evidence>
<keyword evidence="4" id="KW-0805">Transcription regulation</keyword>
<dbReference type="InterPro" id="IPR046341">
    <property type="entry name" value="SET_dom_sf"/>
</dbReference>
<dbReference type="Proteomes" id="UP000237144">
    <property type="component" value="Unassembled WGS sequence"/>
</dbReference>
<dbReference type="InterPro" id="IPR045318">
    <property type="entry name" value="EZH1/2-like"/>
</dbReference>
<sequence length="904" mass="99181">MTTASEIDGVDKMSVDQTSHERRDGSATPTEVETTESDATDSEAEQAREVEDNLLPASSSNTRQPEHYPRPRKAPTGLLAARKSAYHPSVPVRATKKRTRALGQAGTRRTAAIVKREEEDVPAPSWPLSPAKPSTGDQLLALAAEGEQRTDAPFGLTFPFSLQVRLEEVRLSAALASSRPRIELGVAFRHIDQRTQTASVAACAIFELGTPSSSDRTQVALLHGCELPPVSTFVVHHLERPPEPGALVVQDVRDVGIRIVISNKGQQADNYHAWVPLQRAGRVQNSGVASSRRAADGTQVVLSWTMSPTAASHGADRDALVTEGDVERLIEEELRACERSWRLEVANRAILAQKIEAGPVSSYGPPDMLFYPSEAPAPGALIPGLADTTPLHSASLQFAPVPRYSYTAFSTRAIPVAGHKLEAFPWLPVWEDSAAANAILAEKVKCFLPPGVDDTTELSVNDPRLDWLRDALLDLEAFQAPDVGRTIRDYQVLQRLEERLASESSEGDGAEVQTEKRLAALQMYKRRVGRSANEVIKSFGLITRIDTEAADDQRPEDCEWCGAVGCTVHACYAAYNRPKKPAPLERLNHPTACEHCGHEECVLIRAMYRMDVDEASLRPDRHLQDRLGSLDPCSFSLITGVPNEDTQRELAKPNPPIAHAGSSFNWQKESLQPYNTLGYTPCSCEGACDEDCACVFQSSYCDEYCNCPPSCPRRYRGCSDRICRDNCWCYDRGRECNPRLCACSASTCKNSRIRLSRYKATVIVRSQLPGAGYGLAMLEPVACNELLGVYGGESFSQDPPADKGDASVDRVWGAWRAHMADANPVSYWFEIDQAEAVDSVEFGGNTRYINHHPDKANVEARIINIAGTHQVAVYATQDLQAGAELFMDYGPSYFLATEKGHSQF</sequence>
<name>A0A2S5BED7_9BASI</name>
<feature type="compositionally biased region" description="Basic and acidic residues" evidence="6">
    <location>
        <begin position="9"/>
        <end position="25"/>
    </location>
</feature>
<protein>
    <recommendedName>
        <fullName evidence="11">SET domain-containing protein</fullName>
    </recommendedName>
</protein>
<dbReference type="AlphaFoldDB" id="A0A2S5BED7"/>
<evidence type="ECO:0000256" key="3">
    <source>
        <dbReference type="ARBA" id="ARBA00022691"/>
    </source>
</evidence>
<accession>A0A2S5BED7</accession>
<dbReference type="GO" id="GO:0032259">
    <property type="term" value="P:methylation"/>
    <property type="evidence" value="ECO:0007669"/>
    <property type="project" value="UniProtKB-KW"/>
</dbReference>
<evidence type="ECO:0008006" key="11">
    <source>
        <dbReference type="Google" id="ProtNLM"/>
    </source>
</evidence>
<dbReference type="SUPFAM" id="SSF82199">
    <property type="entry name" value="SET domain"/>
    <property type="match status" value="1"/>
</dbReference>
<dbReference type="GO" id="GO:0031507">
    <property type="term" value="P:heterochromatin formation"/>
    <property type="evidence" value="ECO:0007669"/>
    <property type="project" value="TreeGrafter"/>
</dbReference>
<comment type="caution">
    <text evidence="9">The sequence shown here is derived from an EMBL/GenBank/DDBJ whole genome shotgun (WGS) entry which is preliminary data.</text>
</comment>
<evidence type="ECO:0000256" key="6">
    <source>
        <dbReference type="SAM" id="MobiDB-lite"/>
    </source>
</evidence>
<dbReference type="GO" id="GO:0005634">
    <property type="term" value="C:nucleus"/>
    <property type="evidence" value="ECO:0007669"/>
    <property type="project" value="TreeGrafter"/>
</dbReference>
<dbReference type="PROSITE" id="PS50280">
    <property type="entry name" value="SET"/>
    <property type="match status" value="1"/>
</dbReference>
<keyword evidence="1" id="KW-0489">Methyltransferase</keyword>
<evidence type="ECO:0000313" key="9">
    <source>
        <dbReference type="EMBL" id="POY75135.1"/>
    </source>
</evidence>
<dbReference type="SMART" id="SM00317">
    <property type="entry name" value="SET"/>
    <property type="match status" value="1"/>
</dbReference>
<evidence type="ECO:0000256" key="2">
    <source>
        <dbReference type="ARBA" id="ARBA00022679"/>
    </source>
</evidence>
<dbReference type="GO" id="GO:0003682">
    <property type="term" value="F:chromatin binding"/>
    <property type="evidence" value="ECO:0007669"/>
    <property type="project" value="TreeGrafter"/>
</dbReference>
<feature type="region of interest" description="Disordered" evidence="6">
    <location>
        <begin position="1"/>
        <end position="78"/>
    </location>
</feature>
<evidence type="ECO:0000313" key="10">
    <source>
        <dbReference type="Proteomes" id="UP000237144"/>
    </source>
</evidence>
<dbReference type="PANTHER" id="PTHR45747">
    <property type="entry name" value="HISTONE-LYSINE N-METHYLTRANSFERASE E(Z)"/>
    <property type="match status" value="1"/>
</dbReference>
<dbReference type="PANTHER" id="PTHR45747:SF4">
    <property type="entry name" value="HISTONE-LYSINE N-METHYLTRANSFERASE E(Z)"/>
    <property type="match status" value="1"/>
</dbReference>
<organism evidence="9 10">
    <name type="scientific">Rhodotorula taiwanensis</name>
    <dbReference type="NCBI Taxonomy" id="741276"/>
    <lineage>
        <taxon>Eukaryota</taxon>
        <taxon>Fungi</taxon>
        <taxon>Dikarya</taxon>
        <taxon>Basidiomycota</taxon>
        <taxon>Pucciniomycotina</taxon>
        <taxon>Microbotryomycetes</taxon>
        <taxon>Sporidiobolales</taxon>
        <taxon>Sporidiobolaceae</taxon>
        <taxon>Rhodotorula</taxon>
    </lineage>
</organism>
<evidence type="ECO:0000256" key="1">
    <source>
        <dbReference type="ARBA" id="ARBA00022603"/>
    </source>
</evidence>